<dbReference type="SMART" id="SM00320">
    <property type="entry name" value="WD40"/>
    <property type="match status" value="4"/>
</dbReference>
<dbReference type="GO" id="GO:0006261">
    <property type="term" value="P:DNA-templated DNA replication"/>
    <property type="evidence" value="ECO:0007669"/>
    <property type="project" value="TreeGrafter"/>
</dbReference>
<dbReference type="PANTHER" id="PTHR18763:SF0">
    <property type="entry name" value="WD REPEAT-CONTAINING PROTEIN 18"/>
    <property type="match status" value="1"/>
</dbReference>
<evidence type="ECO:0000256" key="5">
    <source>
        <dbReference type="SAM" id="MobiDB-lite"/>
    </source>
</evidence>
<sequence length="443" mass="48547">MEELVIASSPVDAGVGCWSLRSGAEKLRYGPCAAPRHGLLPVGAAAAPASWSLPKPPPPRPPHPPPYSSASGGDEELPRGANRSPRVQFRRRLYHRWRIFGGYLFVASGKLLNKWNAHLRAVTCLTLSDDESLLISGSEDGSIRVWSLMKMFDSMAAAESGRLYIYSFSEHIFPVTDIVSGHGLCNSIVVSSSMDKTCKIWSLSEGRILRSISFPAIIDAIVIDSAERTFYAGGRDSKIYIAALNVESNPHSSYGEYIIGTINTDSKGITSMALSVDGTTLVFGSNDGTVRVWDIRRKEATRVLKHAKGCALGKSLLIGPVNNVLVVREPLQSVPPALSKRGSWLLPHSLSKYTDSTDGEVDTKAVIGHQRLCNDLLDSKYLSSQVLMSQIKELQVQNSSGAAELELERIKLEREKLTQAVQQWKKLYQDLQNMVVDDLLSEP</sequence>
<protein>
    <submittedName>
        <fullName evidence="6">Uncharacterized protein</fullName>
    </submittedName>
</protein>
<evidence type="ECO:0000313" key="6">
    <source>
        <dbReference type="EMBL" id="CAD1840178.1"/>
    </source>
</evidence>
<dbReference type="GO" id="GO:0006364">
    <property type="term" value="P:rRNA processing"/>
    <property type="evidence" value="ECO:0007669"/>
    <property type="project" value="TreeGrafter"/>
</dbReference>
<feature type="repeat" description="WD" evidence="3">
    <location>
        <begin position="115"/>
        <end position="148"/>
    </location>
</feature>
<evidence type="ECO:0000256" key="3">
    <source>
        <dbReference type="PROSITE-ProRule" id="PRU00221"/>
    </source>
</evidence>
<proteinExistence type="predicted"/>
<dbReference type="InterPro" id="IPR001680">
    <property type="entry name" value="WD40_rpt"/>
</dbReference>
<dbReference type="PROSITE" id="PS50294">
    <property type="entry name" value="WD_REPEATS_REGION"/>
    <property type="match status" value="2"/>
</dbReference>
<feature type="compositionally biased region" description="Pro residues" evidence="5">
    <location>
        <begin position="54"/>
        <end position="67"/>
    </location>
</feature>
<organism evidence="6">
    <name type="scientific">Ananas comosus var. bracteatus</name>
    <name type="common">red pineapple</name>
    <dbReference type="NCBI Taxonomy" id="296719"/>
    <lineage>
        <taxon>Eukaryota</taxon>
        <taxon>Viridiplantae</taxon>
        <taxon>Streptophyta</taxon>
        <taxon>Embryophyta</taxon>
        <taxon>Tracheophyta</taxon>
        <taxon>Spermatophyta</taxon>
        <taxon>Magnoliopsida</taxon>
        <taxon>Liliopsida</taxon>
        <taxon>Poales</taxon>
        <taxon>Bromeliaceae</taxon>
        <taxon>Bromelioideae</taxon>
        <taxon>Ananas</taxon>
    </lineage>
</organism>
<keyword evidence="4" id="KW-0175">Coiled coil</keyword>
<gene>
    <name evidence="6" type="ORF">CB5_LOCUS23389</name>
</gene>
<dbReference type="InterPro" id="IPR036322">
    <property type="entry name" value="WD40_repeat_dom_sf"/>
</dbReference>
<feature type="region of interest" description="Disordered" evidence="5">
    <location>
        <begin position="51"/>
        <end position="83"/>
    </location>
</feature>
<dbReference type="Pfam" id="PF00400">
    <property type="entry name" value="WD40"/>
    <property type="match status" value="3"/>
</dbReference>
<evidence type="ECO:0000256" key="2">
    <source>
        <dbReference type="ARBA" id="ARBA00022737"/>
    </source>
</evidence>
<dbReference type="InterPro" id="IPR015943">
    <property type="entry name" value="WD40/YVTN_repeat-like_dom_sf"/>
</dbReference>
<feature type="repeat" description="WD" evidence="3">
    <location>
        <begin position="262"/>
        <end position="303"/>
    </location>
</feature>
<accession>A0A6V7QB32</accession>
<dbReference type="SUPFAM" id="SSF50978">
    <property type="entry name" value="WD40 repeat-like"/>
    <property type="match status" value="1"/>
</dbReference>
<reference evidence="6" key="1">
    <citation type="submission" date="2020-07" db="EMBL/GenBank/DDBJ databases">
        <authorList>
            <person name="Lin J."/>
        </authorList>
    </citation>
    <scope>NUCLEOTIDE SEQUENCE</scope>
</reference>
<dbReference type="EMBL" id="LR862134">
    <property type="protein sequence ID" value="CAD1840178.1"/>
    <property type="molecule type" value="Genomic_DNA"/>
</dbReference>
<dbReference type="InterPro" id="IPR020472">
    <property type="entry name" value="WD40_PAC1"/>
</dbReference>
<keyword evidence="2" id="KW-0677">Repeat</keyword>
<dbReference type="Gene3D" id="2.130.10.10">
    <property type="entry name" value="YVTN repeat-like/Quinoprotein amine dehydrogenase"/>
    <property type="match status" value="2"/>
</dbReference>
<feature type="coiled-coil region" evidence="4">
    <location>
        <begin position="400"/>
        <end position="434"/>
    </location>
</feature>
<evidence type="ECO:0000256" key="4">
    <source>
        <dbReference type="SAM" id="Coils"/>
    </source>
</evidence>
<dbReference type="InterPro" id="IPR045227">
    <property type="entry name" value="WDR18/Ipi3/RID3"/>
</dbReference>
<name>A0A6V7QB32_ANACO</name>
<dbReference type="PROSITE" id="PS50082">
    <property type="entry name" value="WD_REPEATS_2"/>
    <property type="match status" value="2"/>
</dbReference>
<dbReference type="GO" id="GO:0120330">
    <property type="term" value="C:rixosome complex"/>
    <property type="evidence" value="ECO:0007669"/>
    <property type="project" value="TreeGrafter"/>
</dbReference>
<dbReference type="PANTHER" id="PTHR18763">
    <property type="entry name" value="WD-REPEAT PROTEIN 18"/>
    <property type="match status" value="1"/>
</dbReference>
<dbReference type="AlphaFoldDB" id="A0A6V7QB32"/>
<evidence type="ECO:0000256" key="1">
    <source>
        <dbReference type="ARBA" id="ARBA00022574"/>
    </source>
</evidence>
<keyword evidence="1 3" id="KW-0853">WD repeat</keyword>
<dbReference type="GO" id="GO:0005656">
    <property type="term" value="C:nuclear pre-replicative complex"/>
    <property type="evidence" value="ECO:0007669"/>
    <property type="project" value="TreeGrafter"/>
</dbReference>
<dbReference type="PRINTS" id="PR00320">
    <property type="entry name" value="GPROTEINBRPT"/>
</dbReference>